<protein>
    <submittedName>
        <fullName evidence="2">Uncharacterized protein</fullName>
    </submittedName>
</protein>
<feature type="region of interest" description="Disordered" evidence="1">
    <location>
        <begin position="73"/>
        <end position="103"/>
    </location>
</feature>
<evidence type="ECO:0000313" key="2">
    <source>
        <dbReference type="EMBL" id="CAD7441236.1"/>
    </source>
</evidence>
<accession>A0A7R9EUN6</accession>
<proteinExistence type="predicted"/>
<gene>
    <name evidence="2" type="ORF">TBIB3V08_LOCUS3709</name>
</gene>
<organism evidence="2">
    <name type="scientific">Timema bartmani</name>
    <dbReference type="NCBI Taxonomy" id="61472"/>
    <lineage>
        <taxon>Eukaryota</taxon>
        <taxon>Metazoa</taxon>
        <taxon>Ecdysozoa</taxon>
        <taxon>Arthropoda</taxon>
        <taxon>Hexapoda</taxon>
        <taxon>Insecta</taxon>
        <taxon>Pterygota</taxon>
        <taxon>Neoptera</taxon>
        <taxon>Polyneoptera</taxon>
        <taxon>Phasmatodea</taxon>
        <taxon>Timematodea</taxon>
        <taxon>Timematoidea</taxon>
        <taxon>Timematidae</taxon>
        <taxon>Timema</taxon>
    </lineage>
</organism>
<name>A0A7R9EUN6_9NEOP</name>
<sequence length="123" mass="13386">MVQDITLVLEWPADDREIGVLTLVESIEGGLLKWDDGPVTYSNIMFDRRVIRGSTFAQHPIPELGRLKLEEVNPHSRGGRVESHLGKTTPSSPDRDSNLDLPVLGGLAQHTTGALANYATEAG</sequence>
<dbReference type="EMBL" id="OD565251">
    <property type="protein sequence ID" value="CAD7441236.1"/>
    <property type="molecule type" value="Genomic_DNA"/>
</dbReference>
<dbReference type="AlphaFoldDB" id="A0A7R9EUN6"/>
<evidence type="ECO:0000256" key="1">
    <source>
        <dbReference type="SAM" id="MobiDB-lite"/>
    </source>
</evidence>
<feature type="compositionally biased region" description="Basic and acidic residues" evidence="1">
    <location>
        <begin position="73"/>
        <end position="85"/>
    </location>
</feature>
<reference evidence="2" key="1">
    <citation type="submission" date="2020-11" db="EMBL/GenBank/DDBJ databases">
        <authorList>
            <person name="Tran Van P."/>
        </authorList>
    </citation>
    <scope>NUCLEOTIDE SEQUENCE</scope>
</reference>